<proteinExistence type="predicted"/>
<comment type="caution">
    <text evidence="1">The sequence shown here is derived from an EMBL/GenBank/DDBJ whole genome shotgun (WGS) entry which is preliminary data.</text>
</comment>
<dbReference type="Gene3D" id="3.40.50.450">
    <property type="match status" value="1"/>
</dbReference>
<dbReference type="SUPFAM" id="SSF102405">
    <property type="entry name" value="MCP/YpsA-like"/>
    <property type="match status" value="1"/>
</dbReference>
<dbReference type="EMBL" id="MHNI01000018">
    <property type="protein sequence ID" value="OGZ42436.1"/>
    <property type="molecule type" value="Genomic_DNA"/>
</dbReference>
<protein>
    <recommendedName>
        <fullName evidence="3">Protein containing YHS domain protein</fullName>
    </recommendedName>
</protein>
<dbReference type="Proteomes" id="UP000176700">
    <property type="component" value="Unassembled WGS sequence"/>
</dbReference>
<reference evidence="1 2" key="1">
    <citation type="journal article" date="2016" name="Nat. Commun.">
        <title>Thousands of microbial genomes shed light on interconnected biogeochemical processes in an aquifer system.</title>
        <authorList>
            <person name="Anantharaman K."/>
            <person name="Brown C.T."/>
            <person name="Hug L.A."/>
            <person name="Sharon I."/>
            <person name="Castelle C.J."/>
            <person name="Probst A.J."/>
            <person name="Thomas B.C."/>
            <person name="Singh A."/>
            <person name="Wilkins M.J."/>
            <person name="Karaoz U."/>
            <person name="Brodie E.L."/>
            <person name="Williams K.H."/>
            <person name="Hubbard S.S."/>
            <person name="Banfield J.F."/>
        </authorList>
    </citation>
    <scope>NUCLEOTIDE SEQUENCE [LARGE SCALE GENOMIC DNA]</scope>
</reference>
<evidence type="ECO:0008006" key="3">
    <source>
        <dbReference type="Google" id="ProtNLM"/>
    </source>
</evidence>
<evidence type="ECO:0000313" key="1">
    <source>
        <dbReference type="EMBL" id="OGZ42436.1"/>
    </source>
</evidence>
<gene>
    <name evidence="1" type="ORF">A2W41_03570</name>
</gene>
<dbReference type="InterPro" id="IPR041164">
    <property type="entry name" value="LDcluster4"/>
</dbReference>
<accession>A0A1G2FWH2</accession>
<dbReference type="AlphaFoldDB" id="A0A1G2FWH2"/>
<dbReference type="Pfam" id="PF18306">
    <property type="entry name" value="LDcluster4"/>
    <property type="match status" value="1"/>
</dbReference>
<organism evidence="1 2">
    <name type="scientific">Candidatus Ryanbacteria bacterium RIFCSPHIGHO2_01_45_13</name>
    <dbReference type="NCBI Taxonomy" id="1802112"/>
    <lineage>
        <taxon>Bacteria</taxon>
        <taxon>Candidatus Ryaniibacteriota</taxon>
    </lineage>
</organism>
<evidence type="ECO:0000313" key="2">
    <source>
        <dbReference type="Proteomes" id="UP000176700"/>
    </source>
</evidence>
<name>A0A1G2FWH2_9BACT</name>
<sequence length="193" mass="20982">MKSTPHQHLKYQICVSGAAETGHCNKKALDQAKRVGREIALRGAILLNGATTGFPYWAAIGAKDAGGFTVGISPAETEKEHVEKYKLPIDYLDAIIYSGYGYSGRNMLLTRASDAVIIGCGRIGTLNEFTVAFENGKPIGVLLDSGGTTSMIKDILKASHREKDNPKVVFESDPKKLLDQLIDFVKEEKVVKI</sequence>